<proteinExistence type="predicted"/>
<reference evidence="1 2" key="1">
    <citation type="submission" date="2022-03" db="EMBL/GenBank/DDBJ databases">
        <title>Novel taxa within the pig intestine.</title>
        <authorList>
            <person name="Wylensek D."/>
            <person name="Bishof K."/>
            <person name="Afrizal A."/>
            <person name="Clavel T."/>
        </authorList>
    </citation>
    <scope>NUCLEOTIDE SEQUENCE [LARGE SCALE GENOMIC DNA]</scope>
    <source>
        <strain evidence="1 2">Cla-KB-P134</strain>
    </source>
</reference>
<dbReference type="SUPFAM" id="SSF52540">
    <property type="entry name" value="P-loop containing nucleoside triphosphate hydrolases"/>
    <property type="match status" value="1"/>
</dbReference>
<dbReference type="Pfam" id="PF13479">
    <property type="entry name" value="AAA_24"/>
    <property type="match status" value="1"/>
</dbReference>
<keyword evidence="1" id="KW-0067">ATP-binding</keyword>
<dbReference type="InterPro" id="IPR027417">
    <property type="entry name" value="P-loop_NTPase"/>
</dbReference>
<sequence>MEISRGIIENPWKVLVYGPEGIGKTTFAAHFPKPLFIDTEGGTARLDVARLPAPSSWEYLMQEIDFVIKEKPCETLVIDTADWAEKLCIKSVCDKQGVDNIESFGYGKGYVVLANEFGKLLNKLNDVIEAGINVVLTAHSIIKKFEQPDEMGAYDRYELKLERKTAPLVKEWADMILFATYQTYIVEDSKTKSKKATGGKRIMHTTHNPCWDAKNRSGLDDTLDFDFNEISYLFAKTPKLDSKNSTIRLDIPKEKPKADTDPIDLSLEPTLEPQIVEGDMIPSIDYTSEEYEGLIPEVIQLMEENMINADTLKTAVADAGIVPVTTPFTAYPEDWQRGDLVANWDEWMKRINDIPF</sequence>
<dbReference type="Proteomes" id="UP001285244">
    <property type="component" value="Unassembled WGS sequence"/>
</dbReference>
<accession>A0ABU4WME6</accession>
<evidence type="ECO:0000313" key="2">
    <source>
        <dbReference type="Proteomes" id="UP001285244"/>
    </source>
</evidence>
<protein>
    <submittedName>
        <fullName evidence="1">ATP-binding protein</fullName>
    </submittedName>
</protein>
<name>A0ABU4WME6_9FIRM</name>
<evidence type="ECO:0000313" key="1">
    <source>
        <dbReference type="EMBL" id="MDX8417399.1"/>
    </source>
</evidence>
<keyword evidence="1" id="KW-0547">Nucleotide-binding</keyword>
<gene>
    <name evidence="1" type="ORF">MOZ64_06030</name>
</gene>
<dbReference type="RefSeq" id="WP_320325695.1">
    <property type="nucleotide sequence ID" value="NZ_JALBUS010000007.1"/>
</dbReference>
<keyword evidence="2" id="KW-1185">Reference proteome</keyword>
<dbReference type="EMBL" id="JALBUS010000007">
    <property type="protein sequence ID" value="MDX8417399.1"/>
    <property type="molecule type" value="Genomic_DNA"/>
</dbReference>
<dbReference type="GO" id="GO:0005524">
    <property type="term" value="F:ATP binding"/>
    <property type="evidence" value="ECO:0007669"/>
    <property type="project" value="UniProtKB-KW"/>
</dbReference>
<organism evidence="1 2">
    <name type="scientific">Absicoccus intestinalis</name>
    <dbReference type="NCBI Taxonomy" id="2926319"/>
    <lineage>
        <taxon>Bacteria</taxon>
        <taxon>Bacillati</taxon>
        <taxon>Bacillota</taxon>
        <taxon>Erysipelotrichia</taxon>
        <taxon>Erysipelotrichales</taxon>
        <taxon>Erysipelotrichaceae</taxon>
        <taxon>Absicoccus</taxon>
    </lineage>
</organism>
<comment type="caution">
    <text evidence="1">The sequence shown here is derived from an EMBL/GenBank/DDBJ whole genome shotgun (WGS) entry which is preliminary data.</text>
</comment>